<sequence length="221" mass="23757">MPSTAPSTSTQDELTTTSNASQPAFGGDTVDCASCLPLYQTMTISPDPPASMWSETTLWASSWSSTPQPARTLAVKPILYLRRQDPKGERPTGYHMLDLTIDEAAALEEAAHRCRDNNGDSLVTQRTSAPFRIVNVPLESLCQYLATEAAQHLISVVEKGTKLCGSTTNKEIWPDGGRSHVSAESQSTEQSCRPSFDVSGFVRMAPSSASGSGALLHQYSC</sequence>
<evidence type="ECO:0000256" key="1">
    <source>
        <dbReference type="SAM" id="MobiDB-lite"/>
    </source>
</evidence>
<evidence type="ECO:0000313" key="2">
    <source>
        <dbReference type="EMBL" id="KAI9639150.1"/>
    </source>
</evidence>
<accession>A0AA38LX25</accession>
<feature type="compositionally biased region" description="Polar residues" evidence="1">
    <location>
        <begin position="1"/>
        <end position="22"/>
    </location>
</feature>
<protein>
    <submittedName>
        <fullName evidence="2">Uncharacterized protein</fullName>
    </submittedName>
</protein>
<keyword evidence="3" id="KW-1185">Reference proteome</keyword>
<evidence type="ECO:0000313" key="3">
    <source>
        <dbReference type="Proteomes" id="UP001164286"/>
    </source>
</evidence>
<dbReference type="RefSeq" id="XP_052948927.1">
    <property type="nucleotide sequence ID" value="XM_053090593.1"/>
</dbReference>
<dbReference type="AlphaFoldDB" id="A0AA38LX25"/>
<name>A0AA38LX25_9TREE</name>
<proteinExistence type="predicted"/>
<feature type="region of interest" description="Disordered" evidence="1">
    <location>
        <begin position="1"/>
        <end position="23"/>
    </location>
</feature>
<dbReference type="EMBL" id="JAKWFO010000001">
    <property type="protein sequence ID" value="KAI9639150.1"/>
    <property type="molecule type" value="Genomic_DNA"/>
</dbReference>
<organism evidence="2 3">
    <name type="scientific">Dioszegia hungarica</name>
    <dbReference type="NCBI Taxonomy" id="4972"/>
    <lineage>
        <taxon>Eukaryota</taxon>
        <taxon>Fungi</taxon>
        <taxon>Dikarya</taxon>
        <taxon>Basidiomycota</taxon>
        <taxon>Agaricomycotina</taxon>
        <taxon>Tremellomycetes</taxon>
        <taxon>Tremellales</taxon>
        <taxon>Bulleribasidiaceae</taxon>
        <taxon>Dioszegia</taxon>
    </lineage>
</organism>
<dbReference type="Proteomes" id="UP001164286">
    <property type="component" value="Unassembled WGS sequence"/>
</dbReference>
<comment type="caution">
    <text evidence="2">The sequence shown here is derived from an EMBL/GenBank/DDBJ whole genome shotgun (WGS) entry which is preliminary data.</text>
</comment>
<gene>
    <name evidence="2" type="ORF">MKK02DRAFT_39437</name>
</gene>
<reference evidence="2" key="1">
    <citation type="journal article" date="2022" name="G3 (Bethesda)">
        <title>High quality genome of the basidiomycete yeast Dioszegia hungarica PDD-24b-2 isolated from cloud water.</title>
        <authorList>
            <person name="Jarrige D."/>
            <person name="Haridas S."/>
            <person name="Bleykasten-Grosshans C."/>
            <person name="Joly M."/>
            <person name="Nadalig T."/>
            <person name="Sancelme M."/>
            <person name="Vuilleumier S."/>
            <person name="Grigoriev I.V."/>
            <person name="Amato P."/>
            <person name="Bringel F."/>
        </authorList>
    </citation>
    <scope>NUCLEOTIDE SEQUENCE</scope>
    <source>
        <strain evidence="2">PDD-24b-2</strain>
    </source>
</reference>
<dbReference type="GeneID" id="77729798"/>